<comment type="caution">
    <text evidence="12">The sequence shown here is derived from an EMBL/GenBank/DDBJ whole genome shotgun (WGS) entry which is preliminary data.</text>
</comment>
<dbReference type="Pfam" id="PF00067">
    <property type="entry name" value="p450"/>
    <property type="match status" value="1"/>
</dbReference>
<comment type="cofactor">
    <cofactor evidence="1 9">
        <name>heme</name>
        <dbReference type="ChEBI" id="CHEBI:30413"/>
    </cofactor>
</comment>
<evidence type="ECO:0000313" key="13">
    <source>
        <dbReference type="Proteomes" id="UP001385951"/>
    </source>
</evidence>
<keyword evidence="4 9" id="KW-0349">Heme</keyword>
<evidence type="ECO:0000256" key="4">
    <source>
        <dbReference type="ARBA" id="ARBA00022617"/>
    </source>
</evidence>
<feature type="transmembrane region" description="Helical" evidence="11">
    <location>
        <begin position="12"/>
        <end position="30"/>
    </location>
</feature>
<dbReference type="InterPro" id="IPR002403">
    <property type="entry name" value="Cyt_P450_E_grp-IV"/>
</dbReference>
<comment type="similarity">
    <text evidence="3 10">Belongs to the cytochrome P450 family.</text>
</comment>
<dbReference type="InterPro" id="IPR036396">
    <property type="entry name" value="Cyt_P450_sf"/>
</dbReference>
<sequence length="557" mass="62102">MNIVLEIYNEPGFSRTVIVGAIALTVWGLLRRLTRKSSLDNIPGPPSSSFIAGNLQQFFDKHESWSFQEEVNKKYESVVKLTGFFGSPVLYVLDPKALHQIVVKEQDMCDVSEFQLDTIQLSFGPGLLGVKGEQHRKQRKMLNPIFSAAHMRNMTPLFYSIARDLRNGIIKQVKESPGTDIDILTWFSRTALELIGQGGLGYSLDSLSSHAATPYGMAMKGFVPALDPFAAAQFVLPYIRSLGTRRFRGWLFSLLPSPSAKRFKDIVDTMDTESRNIYTTKKSALEAGDDSVVQQVGEGKDIMSVLLRENMKALESDRLPEVEVLGQMSLLLFAATDTTTTALTTIIQMLAKHQDIQTKLREELLEVHQNYGEELPYDELSALPLLDAVVRETLRVFPPLGTLIRQARKDILLPLSKPITGRDGSQIEQVVVPSGAMVIVGIRGSNLSKETWGDDAEEWKPERWLSPLPQAIKDARIPGVYSNMMTFNGGGRSCIGFKFSQLEMKVILSVLLCSFRFSTSPTEKNVIWNHGVVRYPTIGISDMPQFPVLVETINEGL</sequence>
<protein>
    <recommendedName>
        <fullName evidence="14">Cytochrome P450</fullName>
    </recommendedName>
</protein>
<evidence type="ECO:0000256" key="5">
    <source>
        <dbReference type="ARBA" id="ARBA00022723"/>
    </source>
</evidence>
<keyword evidence="11" id="KW-0812">Transmembrane</keyword>
<evidence type="ECO:0000256" key="10">
    <source>
        <dbReference type="RuleBase" id="RU000461"/>
    </source>
</evidence>
<evidence type="ECO:0000313" key="12">
    <source>
        <dbReference type="EMBL" id="KAK7680834.1"/>
    </source>
</evidence>
<evidence type="ECO:0000256" key="8">
    <source>
        <dbReference type="ARBA" id="ARBA00023033"/>
    </source>
</evidence>
<dbReference type="PROSITE" id="PS00086">
    <property type="entry name" value="CYTOCHROME_P450"/>
    <property type="match status" value="1"/>
</dbReference>
<dbReference type="InterPro" id="IPR050121">
    <property type="entry name" value="Cytochrome_P450_monoxygenase"/>
</dbReference>
<name>A0AAW0FMQ8_9APHY</name>
<evidence type="ECO:0008006" key="14">
    <source>
        <dbReference type="Google" id="ProtNLM"/>
    </source>
</evidence>
<dbReference type="InterPro" id="IPR017972">
    <property type="entry name" value="Cyt_P450_CS"/>
</dbReference>
<gene>
    <name evidence="12" type="ORF">QCA50_016144</name>
</gene>
<dbReference type="SUPFAM" id="SSF48264">
    <property type="entry name" value="Cytochrome P450"/>
    <property type="match status" value="1"/>
</dbReference>
<dbReference type="Gene3D" id="1.10.630.10">
    <property type="entry name" value="Cytochrome P450"/>
    <property type="match status" value="1"/>
</dbReference>
<proteinExistence type="inferred from homology"/>
<dbReference type="PANTHER" id="PTHR24305">
    <property type="entry name" value="CYTOCHROME P450"/>
    <property type="match status" value="1"/>
</dbReference>
<dbReference type="GO" id="GO:0016705">
    <property type="term" value="F:oxidoreductase activity, acting on paired donors, with incorporation or reduction of molecular oxygen"/>
    <property type="evidence" value="ECO:0007669"/>
    <property type="project" value="InterPro"/>
</dbReference>
<evidence type="ECO:0000256" key="7">
    <source>
        <dbReference type="ARBA" id="ARBA00023004"/>
    </source>
</evidence>
<keyword evidence="13" id="KW-1185">Reference proteome</keyword>
<dbReference type="GO" id="GO:0020037">
    <property type="term" value="F:heme binding"/>
    <property type="evidence" value="ECO:0007669"/>
    <property type="project" value="InterPro"/>
</dbReference>
<dbReference type="EMBL" id="JASBNA010000046">
    <property type="protein sequence ID" value="KAK7680834.1"/>
    <property type="molecule type" value="Genomic_DNA"/>
</dbReference>
<keyword evidence="5 9" id="KW-0479">Metal-binding</keyword>
<evidence type="ECO:0000256" key="9">
    <source>
        <dbReference type="PIRSR" id="PIRSR602403-1"/>
    </source>
</evidence>
<keyword evidence="8 10" id="KW-0503">Monooxygenase</keyword>
<evidence type="ECO:0000256" key="6">
    <source>
        <dbReference type="ARBA" id="ARBA00023002"/>
    </source>
</evidence>
<dbReference type="PRINTS" id="PR00465">
    <property type="entry name" value="EP450IV"/>
</dbReference>
<evidence type="ECO:0000256" key="1">
    <source>
        <dbReference type="ARBA" id="ARBA00001971"/>
    </source>
</evidence>
<comment type="pathway">
    <text evidence="2">Secondary metabolite biosynthesis.</text>
</comment>
<reference evidence="12 13" key="1">
    <citation type="submission" date="2022-09" db="EMBL/GenBank/DDBJ databases">
        <authorList>
            <person name="Palmer J.M."/>
        </authorList>
    </citation>
    <scope>NUCLEOTIDE SEQUENCE [LARGE SCALE GENOMIC DNA]</scope>
    <source>
        <strain evidence="12 13">DSM 7382</strain>
    </source>
</reference>
<evidence type="ECO:0000256" key="11">
    <source>
        <dbReference type="SAM" id="Phobius"/>
    </source>
</evidence>
<keyword evidence="7 9" id="KW-0408">Iron</keyword>
<feature type="binding site" description="axial binding residue" evidence="9">
    <location>
        <position position="494"/>
    </location>
    <ligand>
        <name>heme</name>
        <dbReference type="ChEBI" id="CHEBI:30413"/>
    </ligand>
    <ligandPart>
        <name>Fe</name>
        <dbReference type="ChEBI" id="CHEBI:18248"/>
    </ligandPart>
</feature>
<keyword evidence="11" id="KW-1133">Transmembrane helix</keyword>
<accession>A0AAW0FMQ8</accession>
<dbReference type="PANTHER" id="PTHR24305:SF166">
    <property type="entry name" value="CYTOCHROME P450 12A4, MITOCHONDRIAL-RELATED"/>
    <property type="match status" value="1"/>
</dbReference>
<dbReference type="AlphaFoldDB" id="A0AAW0FMQ8"/>
<dbReference type="Proteomes" id="UP001385951">
    <property type="component" value="Unassembled WGS sequence"/>
</dbReference>
<keyword evidence="6 10" id="KW-0560">Oxidoreductase</keyword>
<dbReference type="InterPro" id="IPR001128">
    <property type="entry name" value="Cyt_P450"/>
</dbReference>
<evidence type="ECO:0000256" key="3">
    <source>
        <dbReference type="ARBA" id="ARBA00010617"/>
    </source>
</evidence>
<organism evidence="12 13">
    <name type="scientific">Cerrena zonata</name>
    <dbReference type="NCBI Taxonomy" id="2478898"/>
    <lineage>
        <taxon>Eukaryota</taxon>
        <taxon>Fungi</taxon>
        <taxon>Dikarya</taxon>
        <taxon>Basidiomycota</taxon>
        <taxon>Agaricomycotina</taxon>
        <taxon>Agaricomycetes</taxon>
        <taxon>Polyporales</taxon>
        <taxon>Cerrenaceae</taxon>
        <taxon>Cerrena</taxon>
    </lineage>
</organism>
<dbReference type="GO" id="GO:0004497">
    <property type="term" value="F:monooxygenase activity"/>
    <property type="evidence" value="ECO:0007669"/>
    <property type="project" value="UniProtKB-KW"/>
</dbReference>
<keyword evidence="11" id="KW-0472">Membrane</keyword>
<dbReference type="GO" id="GO:0005506">
    <property type="term" value="F:iron ion binding"/>
    <property type="evidence" value="ECO:0007669"/>
    <property type="project" value="InterPro"/>
</dbReference>
<dbReference type="PRINTS" id="PR00385">
    <property type="entry name" value="P450"/>
</dbReference>
<evidence type="ECO:0000256" key="2">
    <source>
        <dbReference type="ARBA" id="ARBA00005179"/>
    </source>
</evidence>